<dbReference type="PANTHER" id="PTHR10877">
    <property type="entry name" value="POLYCYSTIN FAMILY MEMBER"/>
    <property type="match status" value="1"/>
</dbReference>
<dbReference type="PROSITE" id="PS50095">
    <property type="entry name" value="PLAT"/>
    <property type="match status" value="1"/>
</dbReference>
<dbReference type="Gene3D" id="2.60.60.20">
    <property type="entry name" value="PLAT/LH2 domain"/>
    <property type="match status" value="1"/>
</dbReference>
<feature type="transmembrane region" description="Helical" evidence="2">
    <location>
        <begin position="163"/>
        <end position="181"/>
    </location>
</feature>
<keyword evidence="2" id="KW-1133">Transmembrane helix</keyword>
<dbReference type="GO" id="GO:0016020">
    <property type="term" value="C:membrane"/>
    <property type="evidence" value="ECO:0007669"/>
    <property type="project" value="TreeGrafter"/>
</dbReference>
<feature type="transmembrane region" description="Helical" evidence="2">
    <location>
        <begin position="370"/>
        <end position="388"/>
    </location>
</feature>
<dbReference type="Pfam" id="PF01477">
    <property type="entry name" value="PLAT"/>
    <property type="match status" value="1"/>
</dbReference>
<keyword evidence="2" id="KW-0812">Transmembrane</keyword>
<dbReference type="PROSITE" id="PS51257">
    <property type="entry name" value="PROKAR_LIPOPROTEIN"/>
    <property type="match status" value="1"/>
</dbReference>
<evidence type="ECO:0000313" key="5">
    <source>
        <dbReference type="Proteomes" id="UP000492821"/>
    </source>
</evidence>
<evidence type="ECO:0000256" key="1">
    <source>
        <dbReference type="PROSITE-ProRule" id="PRU00152"/>
    </source>
</evidence>
<dbReference type="InterPro" id="IPR036392">
    <property type="entry name" value="PLAT/LH2_dom_sf"/>
</dbReference>
<reference evidence="5" key="1">
    <citation type="journal article" date="2013" name="Genetics">
        <title>The draft genome and transcriptome of Panagrellus redivivus are shaped by the harsh demands of a free-living lifestyle.</title>
        <authorList>
            <person name="Srinivasan J."/>
            <person name="Dillman A.R."/>
            <person name="Macchietto M.G."/>
            <person name="Heikkinen L."/>
            <person name="Lakso M."/>
            <person name="Fracchia K.M."/>
            <person name="Antoshechkin I."/>
            <person name="Mortazavi A."/>
            <person name="Wong G."/>
            <person name="Sternberg P.W."/>
        </authorList>
    </citation>
    <scope>NUCLEOTIDE SEQUENCE [LARGE SCALE GENOMIC DNA]</scope>
    <source>
        <strain evidence="5">MT8872</strain>
    </source>
</reference>
<dbReference type="Pfam" id="PF04155">
    <property type="entry name" value="Ground-like"/>
    <property type="match status" value="1"/>
</dbReference>
<evidence type="ECO:0000313" key="6">
    <source>
        <dbReference type="WBParaSite" id="Pan_g8790.t1"/>
    </source>
</evidence>
<dbReference type="GO" id="GO:0005262">
    <property type="term" value="F:calcium channel activity"/>
    <property type="evidence" value="ECO:0007669"/>
    <property type="project" value="TreeGrafter"/>
</dbReference>
<dbReference type="SMART" id="SM00308">
    <property type="entry name" value="LH2"/>
    <property type="match status" value="1"/>
</dbReference>
<proteinExistence type="predicted"/>
<dbReference type="WBParaSite" id="Pan_g8790.t1">
    <property type="protein sequence ID" value="Pan_g8790.t1"/>
    <property type="gene ID" value="Pan_g8790"/>
</dbReference>
<feature type="signal peptide" evidence="3">
    <location>
        <begin position="1"/>
        <end position="18"/>
    </location>
</feature>
<dbReference type="SUPFAM" id="SSF49723">
    <property type="entry name" value="Lipase/lipooxygenase domain (PLAT/LH2 domain)"/>
    <property type="match status" value="1"/>
</dbReference>
<protein>
    <submittedName>
        <fullName evidence="6">PLAT domain-containing protein</fullName>
    </submittedName>
</protein>
<keyword evidence="5" id="KW-1185">Reference proteome</keyword>
<dbReference type="InterPro" id="IPR007284">
    <property type="entry name" value="Ground-like_dom"/>
</dbReference>
<dbReference type="PANTHER" id="PTHR10877:SF183">
    <property type="entry name" value="AT14535P-RELATED"/>
    <property type="match status" value="1"/>
</dbReference>
<feature type="chain" id="PRO_5028834798" evidence="3">
    <location>
        <begin position="19"/>
        <end position="589"/>
    </location>
</feature>
<feature type="transmembrane region" description="Helical" evidence="2">
    <location>
        <begin position="408"/>
        <end position="431"/>
    </location>
</feature>
<evidence type="ECO:0000256" key="3">
    <source>
        <dbReference type="SAM" id="SignalP"/>
    </source>
</evidence>
<reference evidence="6" key="2">
    <citation type="submission" date="2020-10" db="UniProtKB">
        <authorList>
            <consortium name="WormBaseParasite"/>
        </authorList>
    </citation>
    <scope>IDENTIFICATION</scope>
</reference>
<keyword evidence="3" id="KW-0732">Signal</keyword>
<dbReference type="Proteomes" id="UP000492821">
    <property type="component" value="Unassembled WGS sequence"/>
</dbReference>
<accession>A0A7E4WA28</accession>
<dbReference type="GO" id="GO:0050982">
    <property type="term" value="P:detection of mechanical stimulus"/>
    <property type="evidence" value="ECO:0007669"/>
    <property type="project" value="TreeGrafter"/>
</dbReference>
<keyword evidence="2" id="KW-0472">Membrane</keyword>
<organism evidence="5 6">
    <name type="scientific">Panagrellus redivivus</name>
    <name type="common">Microworm</name>
    <dbReference type="NCBI Taxonomy" id="6233"/>
    <lineage>
        <taxon>Eukaryota</taxon>
        <taxon>Metazoa</taxon>
        <taxon>Ecdysozoa</taxon>
        <taxon>Nematoda</taxon>
        <taxon>Chromadorea</taxon>
        <taxon>Rhabditida</taxon>
        <taxon>Tylenchina</taxon>
        <taxon>Panagrolaimomorpha</taxon>
        <taxon>Panagrolaimoidea</taxon>
        <taxon>Panagrolaimidae</taxon>
        <taxon>Panagrellus</taxon>
    </lineage>
</organism>
<evidence type="ECO:0000259" key="4">
    <source>
        <dbReference type="PROSITE" id="PS50095"/>
    </source>
</evidence>
<comment type="caution">
    <text evidence="1">Lacks conserved residue(s) required for the propagation of feature annotation.</text>
</comment>
<dbReference type="AlphaFoldDB" id="A0A7E4WA28"/>
<name>A0A7E4WA28_PANRE</name>
<dbReference type="InterPro" id="IPR001024">
    <property type="entry name" value="PLAT/LH2_dom"/>
</dbReference>
<sequence>MYSKIALASVLLVSLTEGFLFPSGGGGCGCAPPPPPCQPISLPQPCLPQLPQPCLPPPPSFQLPSLPSCGGGCGGCGGRKKREATTADDSVKCTDPELRKIIIKNLGGDIEQTRETIQTAAQAHLNTKKVAVVCSADKKIDYAATVETFCIDGSEERTCVVCVAIVTTLAFQFVLFAVAFWRTLKDNTIGDILDLDDNKIFDEYHYLIMVDTSLKRGASSKARIHFSIFGSKQSVVDRLLFAQSSIDGENFRVFRWGARDRFLLRSRLDLGELKKLKLWTDPAGDHTWHCARVEILDLQTDKRYLFRVSKWISSESEYDIPPFNAVPVEQRSRIREAAWWHNLLPHVFYIAQLTAGGGRDRMLMNREYRVLYNTAGLVMGFGWITLYVQKLGNSGNKEGMLIFSIKDYDFTFVDVGVGFLATVIIGSWPYINLVFASTIQSTAQEIDYEYMSKWRKKLFYNGNVILNFVLVTIVCLGDFLIVGYVCLYVFTFATQCHYSDAVSVAKKYYLSLIFYILFEPVKAVIINYIVIRVNPDYKLIGMYEKFCLVRQIKDLKTDKAHSLKWLRKLENDSANQETSPAVDNVVPQR</sequence>
<feature type="transmembrane region" description="Helical" evidence="2">
    <location>
        <begin position="510"/>
        <end position="530"/>
    </location>
</feature>
<evidence type="ECO:0000256" key="2">
    <source>
        <dbReference type="SAM" id="Phobius"/>
    </source>
</evidence>
<feature type="domain" description="PLAT" evidence="4">
    <location>
        <begin position="204"/>
        <end position="326"/>
    </location>
</feature>
<feature type="transmembrane region" description="Helical" evidence="2">
    <location>
        <begin position="464"/>
        <end position="490"/>
    </location>
</feature>
<dbReference type="InterPro" id="IPR051223">
    <property type="entry name" value="Polycystin"/>
</dbReference>